<keyword evidence="6 11" id="KW-1133">Transmembrane helix</keyword>
<evidence type="ECO:0000256" key="7">
    <source>
        <dbReference type="ARBA" id="ARBA00023027"/>
    </source>
</evidence>
<proteinExistence type="inferred from homology"/>
<dbReference type="InterPro" id="IPR039428">
    <property type="entry name" value="NUOK/Mnh_C1-like"/>
</dbReference>
<organism evidence="12">
    <name type="scientific">Yanocephalus yanonis</name>
    <dbReference type="NCBI Taxonomy" id="317752"/>
    <lineage>
        <taxon>Eukaryota</taxon>
        <taxon>Metazoa</taxon>
        <taxon>Ecdysozoa</taxon>
        <taxon>Arthropoda</taxon>
        <taxon>Hexapoda</taxon>
        <taxon>Insecta</taxon>
        <taxon>Pterygota</taxon>
        <taxon>Neoptera</taxon>
        <taxon>Paraneoptera</taxon>
        <taxon>Hemiptera</taxon>
        <taxon>Auchenorrhyncha</taxon>
        <taxon>Membracoidea</taxon>
        <taxon>Cicadellidae</taxon>
        <taxon>Deltocephalinae</taxon>
        <taxon>Paralimnini</taxon>
        <taxon>Yanocephalus</taxon>
    </lineage>
</organism>
<keyword evidence="4 11" id="KW-0812">Transmembrane</keyword>
<evidence type="ECO:0000256" key="2">
    <source>
        <dbReference type="ARBA" id="ARBA00010519"/>
    </source>
</evidence>
<feature type="transmembrane region" description="Helical" evidence="11">
    <location>
        <begin position="52"/>
        <end position="80"/>
    </location>
</feature>
<sequence>MLCSFIYMYMFSLFSLMLIRKHIFLCLLSLEFMVISLLLMMINYLLFFTNGFYLIVLIMVFFVCEGVLGLSVLVSMIRCYGNDYLSSMMLW</sequence>
<protein>
    <recommendedName>
        <fullName evidence="3">NADH-ubiquinone oxidoreductase chain 4L</fullName>
    </recommendedName>
    <alternativeName>
        <fullName evidence="9">NADH dehydrogenase subunit 4L</fullName>
    </alternativeName>
</protein>
<keyword evidence="12" id="KW-0496">Mitochondrion</keyword>
<evidence type="ECO:0000256" key="10">
    <source>
        <dbReference type="ARBA" id="ARBA00049551"/>
    </source>
</evidence>
<evidence type="ECO:0000256" key="5">
    <source>
        <dbReference type="ARBA" id="ARBA00022967"/>
    </source>
</evidence>
<name>A0A343KJ53_9HEMI</name>
<dbReference type="AlphaFoldDB" id="A0A343KJ53"/>
<feature type="transmembrane region" description="Helical" evidence="11">
    <location>
        <begin position="23"/>
        <end position="46"/>
    </location>
</feature>
<evidence type="ECO:0000256" key="11">
    <source>
        <dbReference type="SAM" id="Phobius"/>
    </source>
</evidence>
<evidence type="ECO:0000256" key="6">
    <source>
        <dbReference type="ARBA" id="ARBA00022989"/>
    </source>
</evidence>
<dbReference type="Gene3D" id="1.10.287.3510">
    <property type="match status" value="1"/>
</dbReference>
<dbReference type="GO" id="GO:0008137">
    <property type="term" value="F:NADH dehydrogenase (ubiquinone) activity"/>
    <property type="evidence" value="ECO:0007669"/>
    <property type="project" value="UniProtKB-EC"/>
</dbReference>
<dbReference type="EMBL" id="KY039113">
    <property type="protein sequence ID" value="ATG83158.1"/>
    <property type="molecule type" value="Genomic_DNA"/>
</dbReference>
<comment type="subcellular location">
    <subcellularLocation>
        <location evidence="1">Membrane</location>
        <topology evidence="1">Multi-pass membrane protein</topology>
    </subcellularLocation>
</comment>
<evidence type="ECO:0000256" key="1">
    <source>
        <dbReference type="ARBA" id="ARBA00004141"/>
    </source>
</evidence>
<comment type="catalytic activity">
    <reaction evidence="10">
        <text>a ubiquinone + NADH + 5 H(+)(in) = a ubiquinol + NAD(+) + 4 H(+)(out)</text>
        <dbReference type="Rhea" id="RHEA:29091"/>
        <dbReference type="Rhea" id="RHEA-COMP:9565"/>
        <dbReference type="Rhea" id="RHEA-COMP:9566"/>
        <dbReference type="ChEBI" id="CHEBI:15378"/>
        <dbReference type="ChEBI" id="CHEBI:16389"/>
        <dbReference type="ChEBI" id="CHEBI:17976"/>
        <dbReference type="ChEBI" id="CHEBI:57540"/>
        <dbReference type="ChEBI" id="CHEBI:57945"/>
        <dbReference type="EC" id="7.1.1.2"/>
    </reaction>
</comment>
<evidence type="ECO:0000256" key="8">
    <source>
        <dbReference type="ARBA" id="ARBA00023136"/>
    </source>
</evidence>
<keyword evidence="5" id="KW-1278">Translocase</keyword>
<comment type="similarity">
    <text evidence="2">Belongs to the complex I subunit 4L family.</text>
</comment>
<accession>A0A343KJ53</accession>
<dbReference type="Pfam" id="PF00420">
    <property type="entry name" value="Oxidored_q2"/>
    <property type="match status" value="1"/>
</dbReference>
<evidence type="ECO:0000256" key="9">
    <source>
        <dbReference type="ARBA" id="ARBA00031586"/>
    </source>
</evidence>
<evidence type="ECO:0000313" key="12">
    <source>
        <dbReference type="EMBL" id="ATG83158.1"/>
    </source>
</evidence>
<evidence type="ECO:0000256" key="3">
    <source>
        <dbReference type="ARBA" id="ARBA00016612"/>
    </source>
</evidence>
<evidence type="ECO:0000256" key="4">
    <source>
        <dbReference type="ARBA" id="ARBA00022692"/>
    </source>
</evidence>
<gene>
    <name evidence="12" type="primary">nad4l</name>
</gene>
<keyword evidence="8 11" id="KW-0472">Membrane</keyword>
<keyword evidence="7" id="KW-0520">NAD</keyword>
<dbReference type="GO" id="GO:0016020">
    <property type="term" value="C:membrane"/>
    <property type="evidence" value="ECO:0007669"/>
    <property type="project" value="UniProtKB-SubCell"/>
</dbReference>
<geneLocation type="mitochondrion" evidence="12"/>
<reference evidence="12" key="1">
    <citation type="journal article" date="2017" name="Sci. Rep.">
        <title>Deep-level phylogeny of Cicadomorpha inferred from mitochondrial genomes sequenced by NGS.</title>
        <authorList>
            <person name="Song N."/>
            <person name="Cai W."/>
            <person name="Li H."/>
        </authorList>
    </citation>
    <scope>NUCLEOTIDE SEQUENCE</scope>
</reference>